<dbReference type="AlphaFoldDB" id="A0A0R3WUP7"/>
<evidence type="ECO:0000313" key="1">
    <source>
        <dbReference type="EMBL" id="VDM25030.1"/>
    </source>
</evidence>
<protein>
    <submittedName>
        <fullName evidence="1 3">Uncharacterized protein</fullName>
    </submittedName>
</protein>
<keyword evidence="2" id="KW-1185">Reference proteome</keyword>
<sequence>MTLLRLLFYPEVIFIRKLVARVESQNIDAGSEFLLLITSLLLASLQASKTTFGEAKMVSDFIAERMLDVADSEGLADAALPLARCYDLLEELRTECNQHCHDNAPNVNACLQNCWGGWKYGRLTCRLRYS</sequence>
<dbReference type="OrthoDB" id="6243760at2759"/>
<organism evidence="3">
    <name type="scientific">Hydatigena taeniaeformis</name>
    <name type="common">Feline tapeworm</name>
    <name type="synonym">Taenia taeniaeformis</name>
    <dbReference type="NCBI Taxonomy" id="6205"/>
    <lineage>
        <taxon>Eukaryota</taxon>
        <taxon>Metazoa</taxon>
        <taxon>Spiralia</taxon>
        <taxon>Lophotrochozoa</taxon>
        <taxon>Platyhelminthes</taxon>
        <taxon>Cestoda</taxon>
        <taxon>Eucestoda</taxon>
        <taxon>Cyclophyllidea</taxon>
        <taxon>Taeniidae</taxon>
        <taxon>Hydatigera</taxon>
    </lineage>
</organism>
<accession>A0A0R3WUP7</accession>
<proteinExistence type="predicted"/>
<dbReference type="Proteomes" id="UP000274429">
    <property type="component" value="Unassembled WGS sequence"/>
</dbReference>
<dbReference type="WBParaSite" id="TTAC_0000448701-mRNA-1">
    <property type="protein sequence ID" value="TTAC_0000448701-mRNA-1"/>
    <property type="gene ID" value="TTAC_0000448701"/>
</dbReference>
<reference evidence="1 2" key="2">
    <citation type="submission" date="2018-11" db="EMBL/GenBank/DDBJ databases">
        <authorList>
            <consortium name="Pathogen Informatics"/>
        </authorList>
    </citation>
    <scope>NUCLEOTIDE SEQUENCE [LARGE SCALE GENOMIC DNA]</scope>
</reference>
<evidence type="ECO:0000313" key="2">
    <source>
        <dbReference type="Proteomes" id="UP000274429"/>
    </source>
</evidence>
<name>A0A0R3WUP7_HYDTA</name>
<evidence type="ECO:0000313" key="3">
    <source>
        <dbReference type="WBParaSite" id="TTAC_0000448701-mRNA-1"/>
    </source>
</evidence>
<dbReference type="EMBL" id="UYWX01004535">
    <property type="protein sequence ID" value="VDM25030.1"/>
    <property type="molecule type" value="Genomic_DNA"/>
</dbReference>
<reference evidence="3" key="1">
    <citation type="submission" date="2017-02" db="UniProtKB">
        <authorList>
            <consortium name="WormBaseParasite"/>
        </authorList>
    </citation>
    <scope>IDENTIFICATION</scope>
</reference>
<gene>
    <name evidence="1" type="ORF">TTAC_LOCUS4472</name>
</gene>